<evidence type="ECO:0000313" key="7">
    <source>
        <dbReference type="EMBL" id="SCX06652.1"/>
    </source>
</evidence>
<name>A0A1G4VGY3_9MYCO</name>
<keyword evidence="3" id="KW-0804">Transcription</keyword>
<evidence type="ECO:0000256" key="3">
    <source>
        <dbReference type="ARBA" id="ARBA00023163"/>
    </source>
</evidence>
<feature type="domain" description="HTH tetR-type" evidence="6">
    <location>
        <begin position="19"/>
        <end position="79"/>
    </location>
</feature>
<dbReference type="STRING" id="1502745.SAMN02799620_00905"/>
<dbReference type="Pfam" id="PF17918">
    <property type="entry name" value="TetR_C_15"/>
    <property type="match status" value="1"/>
</dbReference>
<dbReference type="GO" id="GO:0000976">
    <property type="term" value="F:transcription cis-regulatory region binding"/>
    <property type="evidence" value="ECO:0007669"/>
    <property type="project" value="TreeGrafter"/>
</dbReference>
<feature type="region of interest" description="Disordered" evidence="5">
    <location>
        <begin position="213"/>
        <end position="234"/>
    </location>
</feature>
<evidence type="ECO:0000256" key="1">
    <source>
        <dbReference type="ARBA" id="ARBA00023015"/>
    </source>
</evidence>
<dbReference type="EMBL" id="FMUB01000002">
    <property type="protein sequence ID" value="SCX06652.1"/>
    <property type="molecule type" value="Genomic_DNA"/>
</dbReference>
<evidence type="ECO:0000313" key="8">
    <source>
        <dbReference type="Proteomes" id="UP000199707"/>
    </source>
</evidence>
<dbReference type="PRINTS" id="PR00455">
    <property type="entry name" value="HTHTETR"/>
</dbReference>
<dbReference type="InterPro" id="IPR041669">
    <property type="entry name" value="TetR_C_15"/>
</dbReference>
<organism evidence="7 8">
    <name type="scientific">Mycolicibacterium fluoranthenivorans</name>
    <dbReference type="NCBI Taxonomy" id="258505"/>
    <lineage>
        <taxon>Bacteria</taxon>
        <taxon>Bacillati</taxon>
        <taxon>Actinomycetota</taxon>
        <taxon>Actinomycetes</taxon>
        <taxon>Mycobacteriales</taxon>
        <taxon>Mycobacteriaceae</taxon>
        <taxon>Mycolicibacterium</taxon>
    </lineage>
</organism>
<proteinExistence type="predicted"/>
<dbReference type="GO" id="GO:0003700">
    <property type="term" value="F:DNA-binding transcription factor activity"/>
    <property type="evidence" value="ECO:0007669"/>
    <property type="project" value="TreeGrafter"/>
</dbReference>
<dbReference type="PANTHER" id="PTHR30055">
    <property type="entry name" value="HTH-TYPE TRANSCRIPTIONAL REGULATOR RUTR"/>
    <property type="match status" value="1"/>
</dbReference>
<keyword evidence="1" id="KW-0805">Transcription regulation</keyword>
<accession>A0A1G4VGY3</accession>
<dbReference type="SUPFAM" id="SSF48498">
    <property type="entry name" value="Tetracyclin repressor-like, C-terminal domain"/>
    <property type="match status" value="1"/>
</dbReference>
<dbReference type="Proteomes" id="UP000199707">
    <property type="component" value="Unassembled WGS sequence"/>
</dbReference>
<dbReference type="InterPro" id="IPR001647">
    <property type="entry name" value="HTH_TetR"/>
</dbReference>
<dbReference type="Gene3D" id="1.10.357.10">
    <property type="entry name" value="Tetracycline Repressor, domain 2"/>
    <property type="match status" value="1"/>
</dbReference>
<sequence length="250" mass="26762">MAPTDRFRSRKQPRQARSIETRQRVLDAAAHVFSTHGYAAGTTNRIAAAADMSIGSLYQYFPNKDAILSALTDAHLDAGTALLAQRASAGLPAGLADTLRLFIRATIDNHRDNPALHRVLFEEAPRSPTLLARLREAEQRAVAVAAELLRTHPEMTAADPVLAARITVATIESLVHRLITAPVDAQQLEDAIVEMLAGYLTRQTQQALPGQGEQDLLGAAGDGQAPGVQEVPDIGGIDDARTVQGIHHGL</sequence>
<gene>
    <name evidence="7" type="ORF">SAMN02799620_00905</name>
</gene>
<dbReference type="PANTHER" id="PTHR30055:SF234">
    <property type="entry name" value="HTH-TYPE TRANSCRIPTIONAL REGULATOR BETI"/>
    <property type="match status" value="1"/>
</dbReference>
<feature type="DNA-binding region" description="H-T-H motif" evidence="4">
    <location>
        <begin position="42"/>
        <end position="61"/>
    </location>
</feature>
<dbReference type="InterPro" id="IPR050109">
    <property type="entry name" value="HTH-type_TetR-like_transc_reg"/>
</dbReference>
<evidence type="ECO:0000256" key="2">
    <source>
        <dbReference type="ARBA" id="ARBA00023125"/>
    </source>
</evidence>
<dbReference type="PROSITE" id="PS50977">
    <property type="entry name" value="HTH_TETR_2"/>
    <property type="match status" value="1"/>
</dbReference>
<dbReference type="AlphaFoldDB" id="A0A1G4VGY3"/>
<reference evidence="8" key="1">
    <citation type="submission" date="2016-10" db="EMBL/GenBank/DDBJ databases">
        <authorList>
            <person name="Varghese N."/>
            <person name="Submissions S."/>
        </authorList>
    </citation>
    <scope>NUCLEOTIDE SEQUENCE [LARGE SCALE GENOMIC DNA]</scope>
    <source>
        <strain evidence="8">UNC267MFSha1.1M11</strain>
    </source>
</reference>
<evidence type="ECO:0000259" key="6">
    <source>
        <dbReference type="PROSITE" id="PS50977"/>
    </source>
</evidence>
<dbReference type="Pfam" id="PF00440">
    <property type="entry name" value="TetR_N"/>
    <property type="match status" value="1"/>
</dbReference>
<evidence type="ECO:0000256" key="4">
    <source>
        <dbReference type="PROSITE-ProRule" id="PRU00335"/>
    </source>
</evidence>
<dbReference type="InterPro" id="IPR009057">
    <property type="entry name" value="Homeodomain-like_sf"/>
</dbReference>
<evidence type="ECO:0000256" key="5">
    <source>
        <dbReference type="SAM" id="MobiDB-lite"/>
    </source>
</evidence>
<protein>
    <submittedName>
        <fullName evidence="7">Transcriptional regulator, TetR family</fullName>
    </submittedName>
</protein>
<dbReference type="SUPFAM" id="SSF46689">
    <property type="entry name" value="Homeodomain-like"/>
    <property type="match status" value="1"/>
</dbReference>
<keyword evidence="2 4" id="KW-0238">DNA-binding</keyword>
<dbReference type="InterPro" id="IPR036271">
    <property type="entry name" value="Tet_transcr_reg_TetR-rel_C_sf"/>
</dbReference>